<keyword evidence="2" id="KW-0472">Membrane</keyword>
<evidence type="ECO:0000313" key="3">
    <source>
        <dbReference type="EMBL" id="RWR10023.1"/>
    </source>
</evidence>
<accession>A0A443ISS3</accession>
<proteinExistence type="predicted"/>
<feature type="compositionally biased region" description="Basic and acidic residues" evidence="1">
    <location>
        <begin position="35"/>
        <end position="46"/>
    </location>
</feature>
<dbReference type="AlphaFoldDB" id="A0A443ISS3"/>
<reference evidence="3 4" key="1">
    <citation type="submission" date="2019-01" db="EMBL/GenBank/DDBJ databases">
        <title>Sinorhodobacter populi sp. nov. isolated from the symptomatic bark tissue of Populus euramericana canker.</title>
        <authorList>
            <person name="Xu G."/>
        </authorList>
    </citation>
    <scope>NUCLEOTIDE SEQUENCE [LARGE SCALE GENOMIC DNA]</scope>
    <source>
        <strain evidence="3 4">2D-5</strain>
    </source>
</reference>
<sequence>MSDPLRKRDALRDEDPILLDRDDRATVIPAVRRGARGDDPEARDSTQPDTPPAFWQSEIDRAETVLWFGSPDPAKAEAPAPRTSPLLTVLSGAGFVSGIALLVNASEAIWIKVLGMALFVLSGAQIARTLKPGTRRLRYQHYLVTDRAIYIASVRPGDGRRVQRFPITPRLPVTVTDNSVRFTVGTRRRRQDDSELPVIASFQNITDPAGVYALIRGIQKGME</sequence>
<evidence type="ECO:0000313" key="4">
    <source>
        <dbReference type="Proteomes" id="UP000285710"/>
    </source>
</evidence>
<dbReference type="RefSeq" id="WP_128270120.1">
    <property type="nucleotide sequence ID" value="NZ_SAUW01000013.1"/>
</dbReference>
<keyword evidence="2" id="KW-1133">Transmembrane helix</keyword>
<name>A0A443ISS3_9RHOB</name>
<feature type="transmembrane region" description="Helical" evidence="2">
    <location>
        <begin position="85"/>
        <end position="103"/>
    </location>
</feature>
<dbReference type="EMBL" id="SAUW01000013">
    <property type="protein sequence ID" value="RWR10023.1"/>
    <property type="molecule type" value="Genomic_DNA"/>
</dbReference>
<feature type="transmembrane region" description="Helical" evidence="2">
    <location>
        <begin position="109"/>
        <end position="130"/>
    </location>
</feature>
<reference evidence="3 4" key="2">
    <citation type="submission" date="2019-01" db="EMBL/GenBank/DDBJ databases">
        <authorList>
            <person name="Li Y."/>
        </authorList>
    </citation>
    <scope>NUCLEOTIDE SEQUENCE [LARGE SCALE GENOMIC DNA]</scope>
    <source>
        <strain evidence="3 4">2D-5</strain>
    </source>
</reference>
<dbReference type="Proteomes" id="UP000285710">
    <property type="component" value="Unassembled WGS sequence"/>
</dbReference>
<gene>
    <name evidence="3" type="ORF">D2T33_13610</name>
</gene>
<comment type="caution">
    <text evidence="3">The sequence shown here is derived from an EMBL/GenBank/DDBJ whole genome shotgun (WGS) entry which is preliminary data.</text>
</comment>
<protein>
    <submittedName>
        <fullName evidence="3">Uncharacterized protein</fullName>
    </submittedName>
</protein>
<keyword evidence="4" id="KW-1185">Reference proteome</keyword>
<evidence type="ECO:0000256" key="1">
    <source>
        <dbReference type="SAM" id="MobiDB-lite"/>
    </source>
</evidence>
<organism evidence="3 4">
    <name type="scientific">Paenirhodobacter populi</name>
    <dbReference type="NCBI Taxonomy" id="2306993"/>
    <lineage>
        <taxon>Bacteria</taxon>
        <taxon>Pseudomonadati</taxon>
        <taxon>Pseudomonadota</taxon>
        <taxon>Alphaproteobacteria</taxon>
        <taxon>Rhodobacterales</taxon>
        <taxon>Rhodobacter group</taxon>
        <taxon>Paenirhodobacter</taxon>
    </lineage>
</organism>
<evidence type="ECO:0000256" key="2">
    <source>
        <dbReference type="SAM" id="Phobius"/>
    </source>
</evidence>
<keyword evidence="2" id="KW-0812">Transmembrane</keyword>
<feature type="region of interest" description="Disordered" evidence="1">
    <location>
        <begin position="29"/>
        <end position="54"/>
    </location>
</feature>